<dbReference type="Gene3D" id="1.10.10.60">
    <property type="entry name" value="Homeodomain-like"/>
    <property type="match status" value="1"/>
</dbReference>
<dbReference type="InterPro" id="IPR055247">
    <property type="entry name" value="InsJ-like_HTH"/>
</dbReference>
<feature type="domain" description="Insertion element IS150 protein InsJ-like helix-turn-helix" evidence="1">
    <location>
        <begin position="13"/>
        <end position="46"/>
    </location>
</feature>
<sequence>MKKINLIESIESVVQWVSEGKTQKEIAKLLGVSERTLRRYKQENEAFMSALEGDAKSLLDMAENELVRRAFPRTITEVKPIKVKKEYFKDGIKLIKEEVEIVEYKKRVEGDMQALALILKNKGEWKDNPHKAKIDEELLELKKKDFENSNVFI</sequence>
<dbReference type="Proteomes" id="UP001288944">
    <property type="component" value="Unassembled WGS sequence"/>
</dbReference>
<name>A0AAW9K6F2_CLOPF</name>
<dbReference type="AlphaFoldDB" id="A0AAW9K6F2"/>
<evidence type="ECO:0000259" key="1">
    <source>
        <dbReference type="Pfam" id="PF13518"/>
    </source>
</evidence>
<reference evidence="2" key="1">
    <citation type="submission" date="2019-11" db="EMBL/GenBank/DDBJ databases">
        <title>Characterization of Clostridium perfringens isolates from swine manure treated agricultural soils.</title>
        <authorList>
            <person name="Wushke S.T."/>
        </authorList>
    </citation>
    <scope>NUCLEOTIDE SEQUENCE</scope>
    <source>
        <strain evidence="2">X62</strain>
    </source>
</reference>
<evidence type="ECO:0000313" key="3">
    <source>
        <dbReference type="Proteomes" id="UP001288944"/>
    </source>
</evidence>
<accession>A0AAW9K6F2</accession>
<gene>
    <name evidence="2" type="ORF">GNF83_13215</name>
</gene>
<proteinExistence type="predicted"/>
<protein>
    <submittedName>
        <fullName evidence="2">Helix-turn-helix domain-containing protein</fullName>
    </submittedName>
</protein>
<dbReference type="EMBL" id="WNUR01000047">
    <property type="protein sequence ID" value="MDZ7542191.1"/>
    <property type="molecule type" value="Genomic_DNA"/>
</dbReference>
<evidence type="ECO:0000313" key="2">
    <source>
        <dbReference type="EMBL" id="MDZ7542191.1"/>
    </source>
</evidence>
<organism evidence="2 3">
    <name type="scientific">Clostridium perfringens</name>
    <dbReference type="NCBI Taxonomy" id="1502"/>
    <lineage>
        <taxon>Bacteria</taxon>
        <taxon>Bacillati</taxon>
        <taxon>Bacillota</taxon>
        <taxon>Clostridia</taxon>
        <taxon>Eubacteriales</taxon>
        <taxon>Clostridiaceae</taxon>
        <taxon>Clostridium</taxon>
    </lineage>
</organism>
<dbReference type="Pfam" id="PF13518">
    <property type="entry name" value="HTH_28"/>
    <property type="match status" value="1"/>
</dbReference>
<dbReference type="RefSeq" id="WP_322394902.1">
    <property type="nucleotide sequence ID" value="NZ_CP148656.1"/>
</dbReference>
<comment type="caution">
    <text evidence="2">The sequence shown here is derived from an EMBL/GenBank/DDBJ whole genome shotgun (WGS) entry which is preliminary data.</text>
</comment>